<evidence type="ECO:0000256" key="4">
    <source>
        <dbReference type="ARBA" id="ARBA00022729"/>
    </source>
</evidence>
<evidence type="ECO:0000256" key="1">
    <source>
        <dbReference type="ARBA" id="ARBA00001913"/>
    </source>
</evidence>
<evidence type="ECO:0000256" key="11">
    <source>
        <dbReference type="PIRSR" id="PIRSR601382-1"/>
    </source>
</evidence>
<evidence type="ECO:0000313" key="16">
    <source>
        <dbReference type="EMBL" id="CAA7270213.1"/>
    </source>
</evidence>
<protein>
    <recommendedName>
        <fullName evidence="14">alpha-1,2-Mannosidase</fullName>
        <ecNumber evidence="14">3.2.1.-</ecNumber>
    </recommendedName>
</protein>
<dbReference type="PANTHER" id="PTHR11742:SF101">
    <property type="entry name" value="MANNOSYL-OLIGOSACCHARIDE ALPHA-1,2-MANNOSIDASE 1B"/>
    <property type="match status" value="1"/>
</dbReference>
<feature type="compositionally biased region" description="Pro residues" evidence="15">
    <location>
        <begin position="601"/>
        <end position="617"/>
    </location>
</feature>
<keyword evidence="12" id="KW-0479">Metal-binding</keyword>
<keyword evidence="4" id="KW-0732">Signal</keyword>
<dbReference type="GO" id="GO:0016020">
    <property type="term" value="C:membrane"/>
    <property type="evidence" value="ECO:0007669"/>
    <property type="project" value="InterPro"/>
</dbReference>
<feature type="disulfide bond" evidence="13">
    <location>
        <begin position="391"/>
        <end position="420"/>
    </location>
</feature>
<feature type="binding site" evidence="12">
    <location>
        <position position="562"/>
    </location>
    <ligand>
        <name>Ca(2+)</name>
        <dbReference type="ChEBI" id="CHEBI:29108"/>
    </ligand>
</feature>
<evidence type="ECO:0000256" key="8">
    <source>
        <dbReference type="ARBA" id="ARBA00023295"/>
    </source>
</evidence>
<dbReference type="EMBL" id="CACVBS010000087">
    <property type="protein sequence ID" value="CAA7270213.1"/>
    <property type="molecule type" value="Genomic_DNA"/>
</dbReference>
<sequence length="617" mass="68111">MARNGTALEACDCLANLEKKIRIADRSKKDTEARRTLKHSYPSGVFQLKLAHIKAVHDPRFFLPLYPIPFPHLLHSPMHLLASLLFSLLGVPVLAANVQKPDIVLPPSAAVYRDQVEKIFTDSYDAYKKYAFGHDDLSPLTQGFSDGRNGWGATIVDAMSTMHIMGLNDLFLEAVDFSSKIDFRRSQTDDTVSVFETTIRYLGSLLSAYELSNQEFPGLLQKAKELADKMAFAFRGTSPVPFGFLNFTTDTVMFGNSNIAEAGTLTLEWETLSKFTGNQTYADLVLTCVKHIANLPAPLPGLAAQGIDPMSGNFVGGYITWGGGSDSYFEYLIKHARLTNTDDNLFADTWHTAVDSSITNLLKTSTVGGHVYLADQDSTQRIRYVSSHLACFHGGNWLFGGRLLNNDTIVQIGLDLVDGCWNTYARTATKIGPERFAYIAADGNFTGGNPPSAAQLAFYQNTGYYITSAPYILRPEVLESNFYAYRVTGDAKYLERAASAVESFNKYLQTPTGYAGLWNVDDVDSEKIDDTESFWFAEVLKYLYLTFDDPNHISLDEYVFTTEAQPFKAPPAKAVYGSGGTSGIRKPTQPFTLRKGAPLPAISPNPRLPEPIPVPPQ</sequence>
<evidence type="ECO:0000256" key="10">
    <source>
        <dbReference type="ARBA" id="ARBA00048605"/>
    </source>
</evidence>
<dbReference type="InterPro" id="IPR036026">
    <property type="entry name" value="Seven-hairpin_glycosidases"/>
</dbReference>
<dbReference type="InterPro" id="IPR001382">
    <property type="entry name" value="Glyco_hydro_47"/>
</dbReference>
<dbReference type="GO" id="GO:0005783">
    <property type="term" value="C:endoplasmic reticulum"/>
    <property type="evidence" value="ECO:0007669"/>
    <property type="project" value="TreeGrafter"/>
</dbReference>
<comment type="similarity">
    <text evidence="3 14">Belongs to the glycosyl hydrolase 47 family.</text>
</comment>
<evidence type="ECO:0000256" key="6">
    <source>
        <dbReference type="ARBA" id="ARBA00023157"/>
    </source>
</evidence>
<reference evidence="16 17" key="1">
    <citation type="submission" date="2020-01" db="EMBL/GenBank/DDBJ databases">
        <authorList>
            <person name="Gupta K D."/>
        </authorList>
    </citation>
    <scope>NUCLEOTIDE SEQUENCE [LARGE SCALE GENOMIC DNA]</scope>
</reference>
<proteinExistence type="inferred from homology"/>
<dbReference type="GO" id="GO:0005975">
    <property type="term" value="P:carbohydrate metabolic process"/>
    <property type="evidence" value="ECO:0007669"/>
    <property type="project" value="InterPro"/>
</dbReference>
<evidence type="ECO:0000256" key="2">
    <source>
        <dbReference type="ARBA" id="ARBA00004922"/>
    </source>
</evidence>
<dbReference type="GO" id="GO:0004571">
    <property type="term" value="F:mannosyl-oligosaccharide 1,2-alpha-mannosidase activity"/>
    <property type="evidence" value="ECO:0007669"/>
    <property type="project" value="UniProtKB-EC"/>
</dbReference>
<keyword evidence="7" id="KW-0325">Glycoprotein</keyword>
<dbReference type="Pfam" id="PF01532">
    <property type="entry name" value="Glyco_hydro_47"/>
    <property type="match status" value="1"/>
</dbReference>
<keyword evidence="5 14" id="KW-0378">Hydrolase</keyword>
<organism evidence="16 17">
    <name type="scientific">Cyclocybe aegerita</name>
    <name type="common">Black poplar mushroom</name>
    <name type="synonym">Agrocybe aegerita</name>
    <dbReference type="NCBI Taxonomy" id="1973307"/>
    <lineage>
        <taxon>Eukaryota</taxon>
        <taxon>Fungi</taxon>
        <taxon>Dikarya</taxon>
        <taxon>Basidiomycota</taxon>
        <taxon>Agaricomycotina</taxon>
        <taxon>Agaricomycetes</taxon>
        <taxon>Agaricomycetidae</taxon>
        <taxon>Agaricales</taxon>
        <taxon>Agaricineae</taxon>
        <taxon>Bolbitiaceae</taxon>
        <taxon>Cyclocybe</taxon>
    </lineage>
</organism>
<evidence type="ECO:0000256" key="5">
    <source>
        <dbReference type="ARBA" id="ARBA00022801"/>
    </source>
</evidence>
<dbReference type="SUPFAM" id="SSF48225">
    <property type="entry name" value="Seven-hairpin glycosidases"/>
    <property type="match status" value="1"/>
</dbReference>
<evidence type="ECO:0000256" key="14">
    <source>
        <dbReference type="RuleBase" id="RU361193"/>
    </source>
</evidence>
<feature type="region of interest" description="Disordered" evidence="15">
    <location>
        <begin position="577"/>
        <end position="617"/>
    </location>
</feature>
<comment type="caution">
    <text evidence="16">The sequence shown here is derived from an EMBL/GenBank/DDBJ whole genome shotgun (WGS) entry which is preliminary data.</text>
</comment>
<evidence type="ECO:0000256" key="12">
    <source>
        <dbReference type="PIRSR" id="PIRSR601382-2"/>
    </source>
</evidence>
<evidence type="ECO:0000256" key="9">
    <source>
        <dbReference type="ARBA" id="ARBA00047669"/>
    </source>
</evidence>
<feature type="active site" evidence="11">
    <location>
        <position position="476"/>
    </location>
</feature>
<dbReference type="GO" id="GO:0036503">
    <property type="term" value="P:ERAD pathway"/>
    <property type="evidence" value="ECO:0007669"/>
    <property type="project" value="UniProtKB-ARBA"/>
</dbReference>
<dbReference type="AlphaFoldDB" id="A0A8S0XSB6"/>
<comment type="catalytic activity">
    <reaction evidence="10">
        <text>N(4)-(alpha-D-Man-(1-&gt;2)-alpha-D-Man-(1-&gt;2)-alpha-D-Man-(1-&gt;3)-[alpha-D-Man-(1-&gt;2)-alpha-D-Man-(1-&gt;3)-[alpha-D-Man-(1-&gt;2)-alpha-D-Man-(1-&gt;6)]-alpha-D-Man-(1-&gt;6)]-beta-D-Man-(1-&gt;4)-beta-D-GlcNAc-(1-&gt;4)-beta-D-GlcNAc)-L-asparaginyl-[protein] (N-glucan mannose isomer 9A1,2,3B1,2,3) + 4 H2O = N(4)-(alpha-D-Man-(1-&gt;3)-[alpha-D-Man-(1-&gt;3)-[alpha-D-Man-(1-&gt;6)]-alpha-D-Man-(1-&gt;6)]-beta-D-Man-(1-&gt;4)-beta-D-GlcNAc-(1-&gt;4)-beta-D-GlcNAc)-L-asparaginyl-[protein] (N-glucan mannose isomer 5A1,2) + 4 beta-D-mannose</text>
        <dbReference type="Rhea" id="RHEA:56008"/>
        <dbReference type="Rhea" id="RHEA-COMP:14356"/>
        <dbReference type="Rhea" id="RHEA-COMP:14367"/>
        <dbReference type="ChEBI" id="CHEBI:15377"/>
        <dbReference type="ChEBI" id="CHEBI:28563"/>
        <dbReference type="ChEBI" id="CHEBI:59087"/>
        <dbReference type="ChEBI" id="CHEBI:139493"/>
        <dbReference type="EC" id="3.2.1.113"/>
    </reaction>
</comment>
<accession>A0A8S0XSB6</accession>
<keyword evidence="6 13" id="KW-1015">Disulfide bond</keyword>
<feature type="active site" description="Proton donor" evidence="11">
    <location>
        <position position="434"/>
    </location>
</feature>
<comment type="catalytic activity">
    <reaction evidence="9">
        <text>N(4)-(alpha-D-Man-(1-&gt;2)-alpha-D-Man-(1-&gt;2)-alpha-D-Man-(1-&gt;3)-[alpha-D-Man-(1-&gt;3)-[alpha-D-Man-(1-&gt;2)-alpha-D-Man-(1-&gt;6)]-alpha-D-Man-(1-&gt;6)]-beta-D-Man-(1-&gt;4)-beta-D-GlcNAc-(1-&gt;4)-beta-D-GlcNAc)-L-asparaginyl-[protein] (N-glucan mannose isomer 8A1,2,3B1,3) + 3 H2O = N(4)-(alpha-D-Man-(1-&gt;3)-[alpha-D-Man-(1-&gt;3)-[alpha-D-Man-(1-&gt;6)]-alpha-D-Man-(1-&gt;6)]-beta-D-Man-(1-&gt;4)-beta-D-GlcNAc-(1-&gt;4)-beta-D-GlcNAc)-L-asparaginyl-[protein] (N-glucan mannose isomer 5A1,2) + 3 beta-D-mannose</text>
        <dbReference type="Rhea" id="RHEA:56028"/>
        <dbReference type="Rhea" id="RHEA-COMP:14358"/>
        <dbReference type="Rhea" id="RHEA-COMP:14367"/>
        <dbReference type="ChEBI" id="CHEBI:15377"/>
        <dbReference type="ChEBI" id="CHEBI:28563"/>
        <dbReference type="ChEBI" id="CHEBI:59087"/>
        <dbReference type="ChEBI" id="CHEBI:60628"/>
        <dbReference type="EC" id="3.2.1.113"/>
    </reaction>
</comment>
<evidence type="ECO:0000313" key="17">
    <source>
        <dbReference type="Proteomes" id="UP000467700"/>
    </source>
</evidence>
<dbReference type="PRINTS" id="PR00747">
    <property type="entry name" value="GLYHDRLASE47"/>
</dbReference>
<keyword evidence="8 14" id="KW-0326">Glycosidase</keyword>
<comment type="pathway">
    <text evidence="2">Protein modification; protein glycosylation.</text>
</comment>
<dbReference type="OrthoDB" id="8118055at2759"/>
<feature type="active site" description="Proton donor" evidence="11">
    <location>
        <position position="196"/>
    </location>
</feature>
<dbReference type="GO" id="GO:0005509">
    <property type="term" value="F:calcium ion binding"/>
    <property type="evidence" value="ECO:0007669"/>
    <property type="project" value="InterPro"/>
</dbReference>
<evidence type="ECO:0000256" key="13">
    <source>
        <dbReference type="PIRSR" id="PIRSR601382-3"/>
    </source>
</evidence>
<dbReference type="InterPro" id="IPR050749">
    <property type="entry name" value="Glycosyl_Hydrolase_47"/>
</dbReference>
<feature type="active site" evidence="11">
    <location>
        <position position="326"/>
    </location>
</feature>
<dbReference type="InterPro" id="IPR012341">
    <property type="entry name" value="6hp_glycosidase-like_sf"/>
</dbReference>
<dbReference type="Gene3D" id="1.50.10.10">
    <property type="match status" value="1"/>
</dbReference>
<evidence type="ECO:0000256" key="7">
    <source>
        <dbReference type="ARBA" id="ARBA00023180"/>
    </source>
</evidence>
<comment type="cofactor">
    <cofactor evidence="1 12">
        <name>Ca(2+)</name>
        <dbReference type="ChEBI" id="CHEBI:29108"/>
    </cofactor>
</comment>
<gene>
    <name evidence="16" type="ORF">AAE3_LOCUS12437</name>
</gene>
<keyword evidence="17" id="KW-1185">Reference proteome</keyword>
<evidence type="ECO:0000256" key="15">
    <source>
        <dbReference type="SAM" id="MobiDB-lite"/>
    </source>
</evidence>
<keyword evidence="12" id="KW-0106">Calcium</keyword>
<dbReference type="Proteomes" id="UP000467700">
    <property type="component" value="Unassembled WGS sequence"/>
</dbReference>
<evidence type="ECO:0000256" key="3">
    <source>
        <dbReference type="ARBA" id="ARBA00007658"/>
    </source>
</evidence>
<name>A0A8S0XSB6_CYCAE</name>
<dbReference type="FunFam" id="1.50.10.10:FF:000047">
    <property type="entry name" value="Mannosyl-oligosaccharide alpha-1,2-mannosidase"/>
    <property type="match status" value="1"/>
</dbReference>
<dbReference type="PANTHER" id="PTHR11742">
    <property type="entry name" value="MANNOSYL-OLIGOSACCHARIDE ALPHA-1,2-MANNOSIDASE-RELATED"/>
    <property type="match status" value="1"/>
</dbReference>
<dbReference type="EC" id="3.2.1.-" evidence="14"/>